<evidence type="ECO:0000256" key="4">
    <source>
        <dbReference type="ARBA" id="ARBA00023163"/>
    </source>
</evidence>
<dbReference type="GO" id="GO:0006351">
    <property type="term" value="P:DNA-templated transcription"/>
    <property type="evidence" value="ECO:0007669"/>
    <property type="project" value="InterPro"/>
</dbReference>
<accession>A0A6A6AFG2</accession>
<evidence type="ECO:0000256" key="5">
    <source>
        <dbReference type="ARBA" id="ARBA00023242"/>
    </source>
</evidence>
<dbReference type="RefSeq" id="XP_033524073.1">
    <property type="nucleotide sequence ID" value="XM_033670472.1"/>
</dbReference>
<keyword evidence="4" id="KW-0804">Transcription</keyword>
<dbReference type="GO" id="GO:0008270">
    <property type="term" value="F:zinc ion binding"/>
    <property type="evidence" value="ECO:0007669"/>
    <property type="project" value="InterPro"/>
</dbReference>
<dbReference type="GO" id="GO:0000981">
    <property type="term" value="F:DNA-binding transcription factor activity, RNA polymerase II-specific"/>
    <property type="evidence" value="ECO:0007669"/>
    <property type="project" value="InterPro"/>
</dbReference>
<evidence type="ECO:0000256" key="1">
    <source>
        <dbReference type="ARBA" id="ARBA00004123"/>
    </source>
</evidence>
<organism evidence="7 8">
    <name type="scientific">Dothidotthia symphoricarpi CBS 119687</name>
    <dbReference type="NCBI Taxonomy" id="1392245"/>
    <lineage>
        <taxon>Eukaryota</taxon>
        <taxon>Fungi</taxon>
        <taxon>Dikarya</taxon>
        <taxon>Ascomycota</taxon>
        <taxon>Pezizomycotina</taxon>
        <taxon>Dothideomycetes</taxon>
        <taxon>Pleosporomycetidae</taxon>
        <taxon>Pleosporales</taxon>
        <taxon>Dothidotthiaceae</taxon>
        <taxon>Dothidotthia</taxon>
    </lineage>
</organism>
<dbReference type="SMART" id="SM00906">
    <property type="entry name" value="Fungal_trans"/>
    <property type="match status" value="1"/>
</dbReference>
<comment type="subcellular location">
    <subcellularLocation>
        <location evidence="1">Nucleus</location>
    </subcellularLocation>
</comment>
<keyword evidence="5" id="KW-0539">Nucleus</keyword>
<feature type="domain" description="Xylanolytic transcriptional activator regulatory" evidence="6">
    <location>
        <begin position="233"/>
        <end position="316"/>
    </location>
</feature>
<evidence type="ECO:0000256" key="2">
    <source>
        <dbReference type="ARBA" id="ARBA00022723"/>
    </source>
</evidence>
<keyword evidence="2" id="KW-0479">Metal-binding</keyword>
<dbReference type="GO" id="GO:0003677">
    <property type="term" value="F:DNA binding"/>
    <property type="evidence" value="ECO:0007669"/>
    <property type="project" value="InterPro"/>
</dbReference>
<keyword evidence="3" id="KW-0805">Transcription regulation</keyword>
<dbReference type="InterPro" id="IPR050815">
    <property type="entry name" value="TF_fung"/>
</dbReference>
<dbReference type="Pfam" id="PF04082">
    <property type="entry name" value="Fungal_trans"/>
    <property type="match status" value="1"/>
</dbReference>
<protein>
    <recommendedName>
        <fullName evidence="6">Xylanolytic transcriptional activator regulatory domain-containing protein</fullName>
    </recommendedName>
</protein>
<dbReference type="GeneID" id="54410904"/>
<dbReference type="Proteomes" id="UP000799771">
    <property type="component" value="Unassembled WGS sequence"/>
</dbReference>
<dbReference type="OrthoDB" id="2943660at2759"/>
<evidence type="ECO:0000256" key="3">
    <source>
        <dbReference type="ARBA" id="ARBA00023015"/>
    </source>
</evidence>
<gene>
    <name evidence="7" type="ORF">P153DRAFT_385896</name>
</gene>
<dbReference type="CDD" id="cd12148">
    <property type="entry name" value="fungal_TF_MHR"/>
    <property type="match status" value="1"/>
</dbReference>
<evidence type="ECO:0000313" key="7">
    <source>
        <dbReference type="EMBL" id="KAF2129684.1"/>
    </source>
</evidence>
<dbReference type="InterPro" id="IPR007219">
    <property type="entry name" value="XnlR_reg_dom"/>
</dbReference>
<dbReference type="AlphaFoldDB" id="A0A6A6AFG2"/>
<dbReference type="GO" id="GO:0005634">
    <property type="term" value="C:nucleus"/>
    <property type="evidence" value="ECO:0007669"/>
    <property type="project" value="UniProtKB-SubCell"/>
</dbReference>
<dbReference type="EMBL" id="ML977506">
    <property type="protein sequence ID" value="KAF2129684.1"/>
    <property type="molecule type" value="Genomic_DNA"/>
</dbReference>
<name>A0A6A6AFG2_9PLEO</name>
<sequence>MFATARELRDISGAGERPSCSLCLRWGILCGYTVPASSRLESVSFAPFPVPFLPTSSTLLRDFQEQAAPESFQFLGVDLDTSTDFSTVTEQQLGYSLPISDLSSFPADLGVGLEGDAPSYIILPTDDVLIELIDLFFDHIYHILPCFHKRSFMTKIREGSLQAESPMLLSAMCAIVARRHHDASVRSWQNEWYEFARREYNDTTRLPSHSLRGLQAAVCIMIHAYTIGDFSTAWLVLGKAWRQICALGFNRLDADDWKPYGLPDSRPQTDVEKEELRRTLWLHFVMDRNHSWPTGWPHAIDERQFMVAIPVSENIFQAMSPVVSYGDNAKPTPFTRRLNILLLSQPTPSHSSNVFHYLVLSHVLLGRVTETIHSLHDSPGSSEYAEECDGLASSIAIFRLSLPRTMTSLFEAPAEERGQIIWLGMSVNTTSILLHYWSAGYLDEDAANEQFSRAVIAAKNTVQIVKDASSISTELLLSAHVAASLYIAACVLIIQWRMTNNDNLKDDIDTIGLVFDRFSEVFTFIGLKFKIGLEHDLQKDMENIVELRTKGLKGLLADCSKWTNVQETLDARGIQVNIT</sequence>
<dbReference type="PANTHER" id="PTHR47338:SF10">
    <property type="entry name" value="TRANSCRIPTION FACTOR DOMAIN-CONTAINING PROTEIN-RELATED"/>
    <property type="match status" value="1"/>
</dbReference>
<keyword evidence="8" id="KW-1185">Reference proteome</keyword>
<reference evidence="7" key="1">
    <citation type="journal article" date="2020" name="Stud. Mycol.">
        <title>101 Dothideomycetes genomes: a test case for predicting lifestyles and emergence of pathogens.</title>
        <authorList>
            <person name="Haridas S."/>
            <person name="Albert R."/>
            <person name="Binder M."/>
            <person name="Bloem J."/>
            <person name="Labutti K."/>
            <person name="Salamov A."/>
            <person name="Andreopoulos B."/>
            <person name="Baker S."/>
            <person name="Barry K."/>
            <person name="Bills G."/>
            <person name="Bluhm B."/>
            <person name="Cannon C."/>
            <person name="Castanera R."/>
            <person name="Culley D."/>
            <person name="Daum C."/>
            <person name="Ezra D."/>
            <person name="Gonzalez J."/>
            <person name="Henrissat B."/>
            <person name="Kuo A."/>
            <person name="Liang C."/>
            <person name="Lipzen A."/>
            <person name="Lutzoni F."/>
            <person name="Magnuson J."/>
            <person name="Mondo S."/>
            <person name="Nolan M."/>
            <person name="Ohm R."/>
            <person name="Pangilinan J."/>
            <person name="Park H.-J."/>
            <person name="Ramirez L."/>
            <person name="Alfaro M."/>
            <person name="Sun H."/>
            <person name="Tritt A."/>
            <person name="Yoshinaga Y."/>
            <person name="Zwiers L.-H."/>
            <person name="Turgeon B."/>
            <person name="Goodwin S."/>
            <person name="Spatafora J."/>
            <person name="Crous P."/>
            <person name="Grigoriev I."/>
        </authorList>
    </citation>
    <scope>NUCLEOTIDE SEQUENCE</scope>
    <source>
        <strain evidence="7">CBS 119687</strain>
    </source>
</reference>
<proteinExistence type="predicted"/>
<evidence type="ECO:0000313" key="8">
    <source>
        <dbReference type="Proteomes" id="UP000799771"/>
    </source>
</evidence>
<evidence type="ECO:0000259" key="6">
    <source>
        <dbReference type="SMART" id="SM00906"/>
    </source>
</evidence>
<dbReference type="PANTHER" id="PTHR47338">
    <property type="entry name" value="ZN(II)2CYS6 TRANSCRIPTION FACTOR (EUROFUNG)-RELATED"/>
    <property type="match status" value="1"/>
</dbReference>